<feature type="chain" id="PRO_5003432348" evidence="1">
    <location>
        <begin position="33"/>
        <end position="249"/>
    </location>
</feature>
<name>G2JC33_9BURK</name>
<evidence type="ECO:0000313" key="3">
    <source>
        <dbReference type="Proteomes" id="UP000054051"/>
    </source>
</evidence>
<dbReference type="InterPro" id="IPR010653">
    <property type="entry name" value="NlpB/DapX"/>
</dbReference>
<dbReference type="STRING" id="1070319.CAGGBEG34_80003"/>
<accession>G2JC33</accession>
<proteinExistence type="predicted"/>
<organism evidence="2 3">
    <name type="scientific">Candidatus Glomeribacter gigasporarum BEG34</name>
    <dbReference type="NCBI Taxonomy" id="1070319"/>
    <lineage>
        <taxon>Bacteria</taxon>
        <taxon>Pseudomonadati</taxon>
        <taxon>Pseudomonadota</taxon>
        <taxon>Betaproteobacteria</taxon>
        <taxon>Burkholderiales</taxon>
        <taxon>Burkholderiaceae</taxon>
        <taxon>Candidatus Glomeribacter</taxon>
    </lineage>
</organism>
<protein>
    <submittedName>
        <fullName evidence="2">Putative lipoprotein</fullName>
    </submittedName>
</protein>
<comment type="caution">
    <text evidence="2">The sequence shown here is derived from an EMBL/GenBank/DDBJ whole genome shotgun (WGS) entry which is preliminary data.</text>
</comment>
<dbReference type="EMBL" id="CAFB01000113">
    <property type="protein sequence ID" value="CCD30339.1"/>
    <property type="molecule type" value="Genomic_DNA"/>
</dbReference>
<evidence type="ECO:0000256" key="1">
    <source>
        <dbReference type="SAM" id="SignalP"/>
    </source>
</evidence>
<dbReference type="AlphaFoldDB" id="G2JC33"/>
<dbReference type="Pfam" id="PF06804">
    <property type="entry name" value="Lipoprotein_18"/>
    <property type="match status" value="1"/>
</dbReference>
<feature type="signal peptide" evidence="1">
    <location>
        <begin position="1"/>
        <end position="32"/>
    </location>
</feature>
<dbReference type="Proteomes" id="UP000054051">
    <property type="component" value="Unassembled WGS sequence"/>
</dbReference>
<keyword evidence="1" id="KW-0732">Signal</keyword>
<dbReference type="PROSITE" id="PS51257">
    <property type="entry name" value="PROKAR_LIPOPROTEIN"/>
    <property type="match status" value="1"/>
</dbReference>
<evidence type="ECO:0000313" key="2">
    <source>
        <dbReference type="EMBL" id="CCD30339.1"/>
    </source>
</evidence>
<sequence>MRYAMNTLCIRRFAQTAALIAILGLSACSAMKNGFEPERADYRKTQSSPALVIPADLRPVVPESDQRLQAPSATFGPLNRKGSTPALSNLTVDCTREPCQLTARATPEQLWPHLREFWLQLGFTLAQDRPDLGLIETDWAENRARIPNDWLRQKLGRFADRLYSSGTRDQFRMRVERGPNNAAVISIAHRGMEETAVGRAQESTRWQARAREPALERLLLSRLLESLGLTSEQAQRRMARAGSAAPGAR</sequence>
<keyword evidence="2" id="KW-0449">Lipoprotein</keyword>
<keyword evidence="3" id="KW-1185">Reference proteome</keyword>
<reference evidence="2 3" key="1">
    <citation type="submission" date="2011-08" db="EMBL/GenBank/DDBJ databases">
        <title>The genome of the obligate endobacterium of an arbuscular mycorrhizal fungus reveals an interphylum network of nutritional interactions.</title>
        <authorList>
            <person name="Ghignone S."/>
            <person name="Salvioli A."/>
            <person name="Anca I."/>
            <person name="Lumini E."/>
            <person name="Ortu G."/>
            <person name="Petiti L."/>
            <person name="Cruveiller S."/>
            <person name="Bianciotto V."/>
            <person name="Piffanelli P."/>
            <person name="Lanfranco L."/>
            <person name="Bonfante P."/>
        </authorList>
    </citation>
    <scope>NUCLEOTIDE SEQUENCE [LARGE SCALE GENOMIC DNA]</scope>
    <source>
        <strain evidence="2 3">BEG34</strain>
    </source>
</reference>
<gene>
    <name evidence="2" type="ORF">CAGGBEG34_80003</name>
</gene>
<dbReference type="eggNOG" id="COG3317">
    <property type="taxonomic scope" value="Bacteria"/>
</dbReference>